<protein>
    <submittedName>
        <fullName evidence="2">Uncharacterized protein</fullName>
    </submittedName>
</protein>
<feature type="region of interest" description="Disordered" evidence="1">
    <location>
        <begin position="121"/>
        <end position="165"/>
    </location>
</feature>
<sequence>MLIGLLVCHPETTTRPRTIPHGVCWTRNNYHSQDASGATLVREVLPEPLLTVSGSALRDFQRNVSSTVCLAWPGLTAPSHECRSVLRQDRWRASSDPQSCESRRKLRLSFQDVRAIRGAEVSSDHHMLQAEETSRPKKHHNWETHGRKNFFQRQSTTRNQGKFHS</sequence>
<keyword evidence="3" id="KW-1185">Reference proteome</keyword>
<feature type="compositionally biased region" description="Polar residues" evidence="1">
    <location>
        <begin position="151"/>
        <end position="165"/>
    </location>
</feature>
<gene>
    <name evidence="2" type="ORF">ElyMa_002131100</name>
</gene>
<dbReference type="AlphaFoldDB" id="A0AAV4FJW1"/>
<evidence type="ECO:0000313" key="3">
    <source>
        <dbReference type="Proteomes" id="UP000762676"/>
    </source>
</evidence>
<evidence type="ECO:0000313" key="2">
    <source>
        <dbReference type="EMBL" id="GFR73140.1"/>
    </source>
</evidence>
<name>A0AAV4FJW1_9GAST</name>
<comment type="caution">
    <text evidence="2">The sequence shown here is derived from an EMBL/GenBank/DDBJ whole genome shotgun (WGS) entry which is preliminary data.</text>
</comment>
<evidence type="ECO:0000256" key="1">
    <source>
        <dbReference type="SAM" id="MobiDB-lite"/>
    </source>
</evidence>
<feature type="compositionally biased region" description="Basic and acidic residues" evidence="1">
    <location>
        <begin position="121"/>
        <end position="146"/>
    </location>
</feature>
<reference evidence="2 3" key="1">
    <citation type="journal article" date="2021" name="Elife">
        <title>Chloroplast acquisition without the gene transfer in kleptoplastic sea slugs, Plakobranchus ocellatus.</title>
        <authorList>
            <person name="Maeda T."/>
            <person name="Takahashi S."/>
            <person name="Yoshida T."/>
            <person name="Shimamura S."/>
            <person name="Takaki Y."/>
            <person name="Nagai Y."/>
            <person name="Toyoda A."/>
            <person name="Suzuki Y."/>
            <person name="Arimoto A."/>
            <person name="Ishii H."/>
            <person name="Satoh N."/>
            <person name="Nishiyama T."/>
            <person name="Hasebe M."/>
            <person name="Maruyama T."/>
            <person name="Minagawa J."/>
            <person name="Obokata J."/>
            <person name="Shigenobu S."/>
        </authorList>
    </citation>
    <scope>NUCLEOTIDE SEQUENCE [LARGE SCALE GENOMIC DNA]</scope>
</reference>
<accession>A0AAV4FJW1</accession>
<dbReference type="EMBL" id="BMAT01004417">
    <property type="protein sequence ID" value="GFR73140.1"/>
    <property type="molecule type" value="Genomic_DNA"/>
</dbReference>
<organism evidence="2 3">
    <name type="scientific">Elysia marginata</name>
    <dbReference type="NCBI Taxonomy" id="1093978"/>
    <lineage>
        <taxon>Eukaryota</taxon>
        <taxon>Metazoa</taxon>
        <taxon>Spiralia</taxon>
        <taxon>Lophotrochozoa</taxon>
        <taxon>Mollusca</taxon>
        <taxon>Gastropoda</taxon>
        <taxon>Heterobranchia</taxon>
        <taxon>Euthyneura</taxon>
        <taxon>Panpulmonata</taxon>
        <taxon>Sacoglossa</taxon>
        <taxon>Placobranchoidea</taxon>
        <taxon>Plakobranchidae</taxon>
        <taxon>Elysia</taxon>
    </lineage>
</organism>
<dbReference type="Proteomes" id="UP000762676">
    <property type="component" value="Unassembled WGS sequence"/>
</dbReference>
<proteinExistence type="predicted"/>